<dbReference type="Proteomes" id="UP000666369">
    <property type="component" value="Unassembled WGS sequence"/>
</dbReference>
<evidence type="ECO:0000256" key="7">
    <source>
        <dbReference type="SAM" id="Phobius"/>
    </source>
</evidence>
<reference evidence="8 9" key="1">
    <citation type="submission" date="2020-01" db="EMBL/GenBank/DDBJ databases">
        <authorList>
            <person name="Lee S.D."/>
        </authorList>
    </citation>
    <scope>NUCLEOTIDE SEQUENCE [LARGE SCALE GENOMIC DNA]</scope>
    <source>
        <strain evidence="8 9">SAP-35</strain>
    </source>
</reference>
<dbReference type="PANTHER" id="PTHR30561">
    <property type="entry name" value="SMR FAMILY PROTON-DEPENDENT DRUG EFFLUX TRANSPORTER SUGE"/>
    <property type="match status" value="1"/>
</dbReference>
<comment type="similarity">
    <text evidence="6">Belongs to the drug/metabolite transporter (DMT) superfamily. Small multidrug resistance (SMR) (TC 2.A.7.1) family.</text>
</comment>
<protein>
    <submittedName>
        <fullName evidence="8">EamA family transporter</fullName>
    </submittedName>
</protein>
<evidence type="ECO:0000256" key="6">
    <source>
        <dbReference type="RuleBase" id="RU003942"/>
    </source>
</evidence>
<dbReference type="RefSeq" id="WP_166100612.1">
    <property type="nucleotide sequence ID" value="NZ_JAADJT010000003.1"/>
</dbReference>
<dbReference type="Pfam" id="PF00893">
    <property type="entry name" value="Multi_Drug_Res"/>
    <property type="match status" value="1"/>
</dbReference>
<dbReference type="PANTHER" id="PTHR30561:SF9">
    <property type="entry name" value="4-AMINO-4-DEOXY-L-ARABINOSE-PHOSPHOUNDECAPRENOL FLIPPASE SUBUNIT ARNF-RELATED"/>
    <property type="match status" value="1"/>
</dbReference>
<comment type="subcellular location">
    <subcellularLocation>
        <location evidence="1 6">Cell membrane</location>
        <topology evidence="1 6">Multi-pass membrane protein</topology>
    </subcellularLocation>
</comment>
<evidence type="ECO:0000313" key="8">
    <source>
        <dbReference type="EMBL" id="NGZ84094.1"/>
    </source>
</evidence>
<dbReference type="InterPro" id="IPR045324">
    <property type="entry name" value="Small_multidrug_res"/>
</dbReference>
<keyword evidence="5 7" id="KW-0472">Membrane</keyword>
<dbReference type="EMBL" id="JAADJT010000003">
    <property type="protein sequence ID" value="NGZ84094.1"/>
    <property type="molecule type" value="Genomic_DNA"/>
</dbReference>
<name>A0ABX0FHW8_9BURK</name>
<keyword evidence="4 7" id="KW-1133">Transmembrane helix</keyword>
<comment type="caution">
    <text evidence="8">The sequence shown here is derived from an EMBL/GenBank/DDBJ whole genome shotgun (WGS) entry which is preliminary data.</text>
</comment>
<dbReference type="InterPro" id="IPR000390">
    <property type="entry name" value="Small_drug/metabolite_transptr"/>
</dbReference>
<keyword evidence="2" id="KW-1003">Cell membrane</keyword>
<evidence type="ECO:0000256" key="3">
    <source>
        <dbReference type="ARBA" id="ARBA00022692"/>
    </source>
</evidence>
<dbReference type="Gene3D" id="1.10.3730.20">
    <property type="match status" value="1"/>
</dbReference>
<proteinExistence type="inferred from homology"/>
<dbReference type="InterPro" id="IPR037185">
    <property type="entry name" value="EmrE-like"/>
</dbReference>
<evidence type="ECO:0000256" key="1">
    <source>
        <dbReference type="ARBA" id="ARBA00004651"/>
    </source>
</evidence>
<evidence type="ECO:0000256" key="5">
    <source>
        <dbReference type="ARBA" id="ARBA00023136"/>
    </source>
</evidence>
<evidence type="ECO:0000256" key="2">
    <source>
        <dbReference type="ARBA" id="ARBA00022475"/>
    </source>
</evidence>
<keyword evidence="3 6" id="KW-0812">Transmembrane</keyword>
<accession>A0ABX0FHW8</accession>
<feature type="transmembrane region" description="Helical" evidence="7">
    <location>
        <begin position="51"/>
        <end position="71"/>
    </location>
</feature>
<feature type="transmembrane region" description="Helical" evidence="7">
    <location>
        <begin position="104"/>
        <end position="121"/>
    </location>
</feature>
<gene>
    <name evidence="8" type="ORF">GW587_07480</name>
</gene>
<evidence type="ECO:0000313" key="9">
    <source>
        <dbReference type="Proteomes" id="UP000666369"/>
    </source>
</evidence>
<dbReference type="SUPFAM" id="SSF103481">
    <property type="entry name" value="Multidrug resistance efflux transporter EmrE"/>
    <property type="match status" value="1"/>
</dbReference>
<feature type="transmembrane region" description="Helical" evidence="7">
    <location>
        <begin position="78"/>
        <end position="98"/>
    </location>
</feature>
<keyword evidence="9" id="KW-1185">Reference proteome</keyword>
<reference evidence="9" key="2">
    <citation type="submission" date="2023-07" db="EMBL/GenBank/DDBJ databases">
        <title>Duganella aceri sp. nov., isolated from tree sap.</title>
        <authorList>
            <person name="Kim I.S."/>
        </authorList>
    </citation>
    <scope>NUCLEOTIDE SEQUENCE [LARGE SCALE GENOMIC DNA]</scope>
    <source>
        <strain evidence="9">SAP-35</strain>
    </source>
</reference>
<organism evidence="8 9">
    <name type="scientific">Duganella aceris</name>
    <dbReference type="NCBI Taxonomy" id="2703883"/>
    <lineage>
        <taxon>Bacteria</taxon>
        <taxon>Pseudomonadati</taxon>
        <taxon>Pseudomonadota</taxon>
        <taxon>Betaproteobacteria</taxon>
        <taxon>Burkholderiales</taxon>
        <taxon>Oxalobacteraceae</taxon>
        <taxon>Telluria group</taxon>
        <taxon>Duganella</taxon>
    </lineage>
</organism>
<evidence type="ECO:0000256" key="4">
    <source>
        <dbReference type="ARBA" id="ARBA00022989"/>
    </source>
</evidence>
<sequence>MNIATFSFIVFGVLLNAIAQLLLKAGARNVGEIHLTLQNFFAVGIKVASQWPIIGGLTCYVLSVVLWIIALSRVDVSIAYPMLSLGYVVTAIGAWYLFGEALSAQRLMAIVVILIGVAWLART</sequence>